<keyword evidence="1 3" id="KW-0732">Signal</keyword>
<dbReference type="Pfam" id="PF09381">
    <property type="entry name" value="Porin_OmpG"/>
    <property type="match status" value="1"/>
</dbReference>
<gene>
    <name evidence="4" type="primary">ompG</name>
    <name evidence="4" type="ORF">HMPREF0758_2962</name>
</gene>
<evidence type="ECO:0000256" key="1">
    <source>
        <dbReference type="ARBA" id="ARBA00022729"/>
    </source>
</evidence>
<accession>D4E462</accession>
<dbReference type="Proteomes" id="UP000005723">
    <property type="component" value="Unassembled WGS sequence"/>
</dbReference>
<evidence type="ECO:0000256" key="2">
    <source>
        <dbReference type="SAM" id="MobiDB-lite"/>
    </source>
</evidence>
<sequence length="334" mass="38421">MMNQIKVLASSLLVWAGTTCAQQADAEHADSKHDRPPRLAAPATSPAAEKTWHITTGLLIETENVEGQSDNKGFWEPTLYLEAARGNWSIYGSFYQENHNGAHYYGTQGRSDWFNQYEINLRYLIASHAVYDLGLMAGVRHYQWQYKQQDGITRYQTQRYTVQPDWEIRLGDQSRFSGWLALYQYINHVRQNALTDKELEGETGFGYQVNDLLSFKLNYYIDRGWNSGSDRLAEFSQQELRLYMPLTLALWHTPLTVTPYLRHSLDTDYYNVEQQRNDGETDTRIGLLLEQTLPQGIALSLEYAYELQRHHGTADDAGSNGKYHYTGVGLSYAF</sequence>
<evidence type="ECO:0000256" key="3">
    <source>
        <dbReference type="SAM" id="SignalP"/>
    </source>
</evidence>
<dbReference type="OrthoDB" id="6599703at2"/>
<keyword evidence="5" id="KW-1185">Reference proteome</keyword>
<proteinExistence type="predicted"/>
<dbReference type="HOGENOM" id="CLU_079589_0_0_6"/>
<protein>
    <submittedName>
        <fullName evidence="4">Outer membrane protein G (OmpG)</fullName>
    </submittedName>
</protein>
<feature type="signal peptide" evidence="3">
    <location>
        <begin position="1"/>
        <end position="21"/>
    </location>
</feature>
<feature type="region of interest" description="Disordered" evidence="2">
    <location>
        <begin position="26"/>
        <end position="48"/>
    </location>
</feature>
<evidence type="ECO:0000313" key="5">
    <source>
        <dbReference type="Proteomes" id="UP000005723"/>
    </source>
</evidence>
<dbReference type="InterPro" id="IPR053713">
    <property type="entry name" value="Bact_OM_Channel_sf"/>
</dbReference>
<reference evidence="4 5" key="1">
    <citation type="submission" date="2010-01" db="EMBL/GenBank/DDBJ databases">
        <authorList>
            <person name="Muzny D."/>
            <person name="Qin X."/>
            <person name="Deng J."/>
            <person name="Jiang H."/>
            <person name="Liu Y."/>
            <person name="Qu J."/>
            <person name="Song X.-Z."/>
            <person name="Zhang L."/>
            <person name="Thornton R."/>
            <person name="Coyle M."/>
            <person name="Francisco L."/>
            <person name="Jackson L."/>
            <person name="Javaid M."/>
            <person name="Korchina V."/>
            <person name="Kovar C."/>
            <person name="Mata R."/>
            <person name="Mathew T."/>
            <person name="Ngo R."/>
            <person name="Nguyen L."/>
            <person name="Nguyen N."/>
            <person name="Okwuonu G."/>
            <person name="Ongeri F."/>
            <person name="Pham C."/>
            <person name="Simmons D."/>
            <person name="Wilczek-Boney K."/>
            <person name="Hale W."/>
            <person name="Jakkamsetti A."/>
            <person name="Pham P."/>
            <person name="Ruth R."/>
            <person name="San Lucas F."/>
            <person name="Warren J."/>
            <person name="Zhang J."/>
            <person name="Zhao Z."/>
            <person name="Zhou C."/>
            <person name="Zhu D."/>
            <person name="Lee S."/>
            <person name="Bess C."/>
            <person name="Blankenburg K."/>
            <person name="Forbes L."/>
            <person name="Fu Q."/>
            <person name="Gubbala S."/>
            <person name="Hirani K."/>
            <person name="Jayaseelan J.C."/>
            <person name="Lara F."/>
            <person name="Munidasa M."/>
            <person name="Palculict T."/>
            <person name="Patil S."/>
            <person name="Pu L.-L."/>
            <person name="Saada N."/>
            <person name="Tang L."/>
            <person name="Weissenberger G."/>
            <person name="Zhu Y."/>
            <person name="Hemphill L."/>
            <person name="Shang Y."/>
            <person name="Youmans B."/>
            <person name="Ayvaz T."/>
            <person name="Ross M."/>
            <person name="Santibanez J."/>
            <person name="Aqrawi P."/>
            <person name="Gross S."/>
            <person name="Joshi V."/>
            <person name="Fowler G."/>
            <person name="Nazareth L."/>
            <person name="Reid J."/>
            <person name="Worley K."/>
            <person name="Petrosino J."/>
            <person name="Highlander S."/>
            <person name="Gibbs R."/>
        </authorList>
    </citation>
    <scope>NUCLEOTIDE SEQUENCE [LARGE SCALE GENOMIC DNA]</scope>
    <source>
        <strain evidence="4 5">DSM 4582</strain>
    </source>
</reference>
<dbReference type="AlphaFoldDB" id="D4E462"/>
<dbReference type="InterPro" id="IPR018981">
    <property type="entry name" value="Outer_membrane_porin_G"/>
</dbReference>
<evidence type="ECO:0000313" key="4">
    <source>
        <dbReference type="EMBL" id="EFE95271.1"/>
    </source>
</evidence>
<comment type="caution">
    <text evidence="4">The sequence shown here is derived from an EMBL/GenBank/DDBJ whole genome shotgun (WGS) entry which is preliminary data.</text>
</comment>
<dbReference type="EMBL" id="ADBY01000048">
    <property type="protein sequence ID" value="EFE95271.1"/>
    <property type="molecule type" value="Genomic_DNA"/>
</dbReference>
<dbReference type="RefSeq" id="WP_004960985.1">
    <property type="nucleotide sequence ID" value="NZ_GG753567.1"/>
</dbReference>
<feature type="compositionally biased region" description="Basic and acidic residues" evidence="2">
    <location>
        <begin position="26"/>
        <end position="37"/>
    </location>
</feature>
<dbReference type="Gene3D" id="2.40.160.40">
    <property type="entry name" value="monomeric porin ompg"/>
    <property type="match status" value="1"/>
</dbReference>
<name>D4E462_SEROD</name>
<feature type="chain" id="PRO_5003055993" evidence="3">
    <location>
        <begin position="22"/>
        <end position="334"/>
    </location>
</feature>
<organism evidence="4 5">
    <name type="scientific">Serratia odorifera DSM 4582</name>
    <dbReference type="NCBI Taxonomy" id="667129"/>
    <lineage>
        <taxon>Bacteria</taxon>
        <taxon>Pseudomonadati</taxon>
        <taxon>Pseudomonadota</taxon>
        <taxon>Gammaproteobacteria</taxon>
        <taxon>Enterobacterales</taxon>
        <taxon>Yersiniaceae</taxon>
        <taxon>Serratia</taxon>
    </lineage>
</organism>